<organism evidence="2 3">
    <name type="scientific">Vespula pensylvanica</name>
    <name type="common">Western yellow jacket</name>
    <name type="synonym">Wasp</name>
    <dbReference type="NCBI Taxonomy" id="30213"/>
    <lineage>
        <taxon>Eukaryota</taxon>
        <taxon>Metazoa</taxon>
        <taxon>Ecdysozoa</taxon>
        <taxon>Arthropoda</taxon>
        <taxon>Hexapoda</taxon>
        <taxon>Insecta</taxon>
        <taxon>Pterygota</taxon>
        <taxon>Neoptera</taxon>
        <taxon>Endopterygota</taxon>
        <taxon>Hymenoptera</taxon>
        <taxon>Apocrita</taxon>
        <taxon>Aculeata</taxon>
        <taxon>Vespoidea</taxon>
        <taxon>Vespidae</taxon>
        <taxon>Vespinae</taxon>
        <taxon>Vespula</taxon>
    </lineage>
</organism>
<sequence length="161" mass="18667">MADPYKRNRTTETSRNFVYNADRSAVKPATALLSTRDESSRTMQRTLDPSFSYRPIFYPMPFVWKINPSMFRMYFEGTLAGLPRASPPEKYEIDRYLWDCRNTNKYSDHATPARERSSSEKGLAPPQREDFKSTLPPIPNLLFAISLLHLHGLRNGELMDE</sequence>
<name>A0A834UCU5_VESPE</name>
<evidence type="ECO:0000313" key="3">
    <source>
        <dbReference type="Proteomes" id="UP000600918"/>
    </source>
</evidence>
<dbReference type="EMBL" id="JACSDY010000003">
    <property type="protein sequence ID" value="KAF7431357.1"/>
    <property type="molecule type" value="Genomic_DNA"/>
</dbReference>
<accession>A0A834UCU5</accession>
<reference evidence="2" key="1">
    <citation type="journal article" date="2020" name="G3 (Bethesda)">
        <title>High-Quality Assemblies for Three Invasive Social Wasps from the &lt;i&gt;Vespula&lt;/i&gt; Genus.</title>
        <authorList>
            <person name="Harrop T.W.R."/>
            <person name="Guhlin J."/>
            <person name="McLaughlin G.M."/>
            <person name="Permina E."/>
            <person name="Stockwell P."/>
            <person name="Gilligan J."/>
            <person name="Le Lec M.F."/>
            <person name="Gruber M.A.M."/>
            <person name="Quinn O."/>
            <person name="Lovegrove M."/>
            <person name="Duncan E.J."/>
            <person name="Remnant E.J."/>
            <person name="Van Eeckhoven J."/>
            <person name="Graham B."/>
            <person name="Knapp R.A."/>
            <person name="Langford K.W."/>
            <person name="Kronenberg Z."/>
            <person name="Press M.O."/>
            <person name="Eacker S.M."/>
            <person name="Wilson-Rankin E.E."/>
            <person name="Purcell J."/>
            <person name="Lester P.J."/>
            <person name="Dearden P.K."/>
        </authorList>
    </citation>
    <scope>NUCLEOTIDE SEQUENCE</scope>
    <source>
        <strain evidence="2">Volc-1</strain>
    </source>
</reference>
<feature type="region of interest" description="Disordered" evidence="1">
    <location>
        <begin position="108"/>
        <end position="132"/>
    </location>
</feature>
<dbReference type="Proteomes" id="UP000600918">
    <property type="component" value="Unassembled WGS sequence"/>
</dbReference>
<dbReference type="AlphaFoldDB" id="A0A834UCU5"/>
<evidence type="ECO:0000313" key="2">
    <source>
        <dbReference type="EMBL" id="KAF7431357.1"/>
    </source>
</evidence>
<comment type="caution">
    <text evidence="2">The sequence shown here is derived from an EMBL/GenBank/DDBJ whole genome shotgun (WGS) entry which is preliminary data.</text>
</comment>
<proteinExistence type="predicted"/>
<gene>
    <name evidence="2" type="ORF">H0235_004281</name>
</gene>
<evidence type="ECO:0000256" key="1">
    <source>
        <dbReference type="SAM" id="MobiDB-lite"/>
    </source>
</evidence>
<keyword evidence="3" id="KW-1185">Reference proteome</keyword>
<feature type="compositionally biased region" description="Basic and acidic residues" evidence="1">
    <location>
        <begin position="108"/>
        <end position="119"/>
    </location>
</feature>
<protein>
    <submittedName>
        <fullName evidence="2">Uncharacterized protein</fullName>
    </submittedName>
</protein>